<dbReference type="EMBL" id="BOMV01000073">
    <property type="protein sequence ID" value="GIE99460.1"/>
    <property type="molecule type" value="Genomic_DNA"/>
</dbReference>
<dbReference type="SUPFAM" id="SSF52091">
    <property type="entry name" value="SpoIIaa-like"/>
    <property type="match status" value="1"/>
</dbReference>
<keyword evidence="3" id="KW-1185">Reference proteome</keyword>
<proteinExistence type="predicted"/>
<evidence type="ECO:0000259" key="1">
    <source>
        <dbReference type="PROSITE" id="PS50801"/>
    </source>
</evidence>
<dbReference type="InterPro" id="IPR025847">
    <property type="entry name" value="MEDS_domain"/>
</dbReference>
<dbReference type="Pfam" id="PF14417">
    <property type="entry name" value="MEDS"/>
    <property type="match status" value="1"/>
</dbReference>
<accession>A0A919K5T0</accession>
<dbReference type="CDD" id="cd07043">
    <property type="entry name" value="STAS_anti-anti-sigma_factors"/>
    <property type="match status" value="1"/>
</dbReference>
<comment type="caution">
    <text evidence="2">The sequence shown here is derived from an EMBL/GenBank/DDBJ whole genome shotgun (WGS) entry which is preliminary data.</text>
</comment>
<feature type="domain" description="STAS" evidence="1">
    <location>
        <begin position="194"/>
        <end position="283"/>
    </location>
</feature>
<sequence length="283" mass="31208">MLAVRGVPDLTVHDHLCFVYDRDAEVRQALVEYALAGLARWEQVRVFTVPGAASATILDDLRDVGLPVDDLVDYGLLIVDSAESAYLAEGVFDADERLERCAGAARSAIAQGHTGLRVYVETHFLLRHPDALSAWPAYELHTDLLVKQLPITAMCGYDARRWPTRNLMLAEPLHTRRSRQHSAFRLNVGRDGTLRLSGDVDFLTAAQVDRLLAQTAPSRPTAVLDVSGVCFIDVSGARAIGRFCEAIADEHGPTTLRGATPLLRKIWKPAGWSEYFPHAILED</sequence>
<dbReference type="Proteomes" id="UP000636960">
    <property type="component" value="Unassembled WGS sequence"/>
</dbReference>
<dbReference type="AlphaFoldDB" id="A0A919K5T0"/>
<protein>
    <recommendedName>
        <fullName evidence="1">STAS domain-containing protein</fullName>
    </recommendedName>
</protein>
<organism evidence="2 3">
    <name type="scientific">Paractinoplanes rishiriensis</name>
    <dbReference type="NCBI Taxonomy" id="1050105"/>
    <lineage>
        <taxon>Bacteria</taxon>
        <taxon>Bacillati</taxon>
        <taxon>Actinomycetota</taxon>
        <taxon>Actinomycetes</taxon>
        <taxon>Micromonosporales</taxon>
        <taxon>Micromonosporaceae</taxon>
        <taxon>Paractinoplanes</taxon>
    </lineage>
</organism>
<evidence type="ECO:0000313" key="3">
    <source>
        <dbReference type="Proteomes" id="UP000636960"/>
    </source>
</evidence>
<dbReference type="Gene3D" id="3.30.750.24">
    <property type="entry name" value="STAS domain"/>
    <property type="match status" value="1"/>
</dbReference>
<reference evidence="2" key="1">
    <citation type="submission" date="2021-01" db="EMBL/GenBank/DDBJ databases">
        <title>Whole genome shotgun sequence of Actinoplanes rishiriensis NBRC 108556.</title>
        <authorList>
            <person name="Komaki H."/>
            <person name="Tamura T."/>
        </authorList>
    </citation>
    <scope>NUCLEOTIDE SEQUENCE</scope>
    <source>
        <strain evidence="2">NBRC 108556</strain>
    </source>
</reference>
<dbReference type="InterPro" id="IPR058548">
    <property type="entry name" value="MlaB-like_STAS"/>
</dbReference>
<evidence type="ECO:0000313" key="2">
    <source>
        <dbReference type="EMBL" id="GIE99460.1"/>
    </source>
</evidence>
<dbReference type="InterPro" id="IPR036513">
    <property type="entry name" value="STAS_dom_sf"/>
</dbReference>
<dbReference type="Pfam" id="PF13466">
    <property type="entry name" value="STAS_2"/>
    <property type="match status" value="1"/>
</dbReference>
<dbReference type="PROSITE" id="PS50801">
    <property type="entry name" value="STAS"/>
    <property type="match status" value="1"/>
</dbReference>
<dbReference type="InterPro" id="IPR002645">
    <property type="entry name" value="STAS_dom"/>
</dbReference>
<name>A0A919K5T0_9ACTN</name>
<gene>
    <name evidence="2" type="ORF">Ari01nite_69250</name>
</gene>
<dbReference type="RefSeq" id="WP_203786456.1">
    <property type="nucleotide sequence ID" value="NZ_BOMV01000073.1"/>
</dbReference>